<dbReference type="RefSeq" id="WP_182856598.1">
    <property type="nucleotide sequence ID" value="NZ_WMLF01000258.1"/>
</dbReference>
<gene>
    <name evidence="3" type="ORF">GL263_17135</name>
</gene>
<feature type="compositionally biased region" description="Gly residues" evidence="1">
    <location>
        <begin position="226"/>
        <end position="236"/>
    </location>
</feature>
<keyword evidence="4" id="KW-1185">Reference proteome</keyword>
<comment type="caution">
    <text evidence="3">The sequence shown here is derived from an EMBL/GenBank/DDBJ whole genome shotgun (WGS) entry which is preliminary data.</text>
</comment>
<proteinExistence type="predicted"/>
<feature type="transmembrane region" description="Helical" evidence="2">
    <location>
        <begin position="86"/>
        <end position="105"/>
    </location>
</feature>
<feature type="transmembrane region" description="Helical" evidence="2">
    <location>
        <begin position="159"/>
        <end position="180"/>
    </location>
</feature>
<feature type="region of interest" description="Disordered" evidence="1">
    <location>
        <begin position="209"/>
        <end position="260"/>
    </location>
</feature>
<protein>
    <submittedName>
        <fullName evidence="3">DUF2254 domain-containing protein</fullName>
    </submittedName>
</protein>
<organism evidence="3 4">
    <name type="scientific">Streptomyces durbertensis</name>
    <dbReference type="NCBI Taxonomy" id="2448886"/>
    <lineage>
        <taxon>Bacteria</taxon>
        <taxon>Bacillati</taxon>
        <taxon>Actinomycetota</taxon>
        <taxon>Actinomycetes</taxon>
        <taxon>Kitasatosporales</taxon>
        <taxon>Streptomycetaceae</taxon>
        <taxon>Streptomyces</taxon>
    </lineage>
</organism>
<keyword evidence="2" id="KW-1133">Transmembrane helix</keyword>
<dbReference type="EMBL" id="WMLF01000258">
    <property type="protein sequence ID" value="MBB1245281.1"/>
    <property type="molecule type" value="Genomic_DNA"/>
</dbReference>
<sequence>MRGNGSRRRTGALSRLRKRVRESFLVVPFLGIAAGWTLATGAVVADELIHELGERLEGLEVADLWFFRATAEFGASAKDAVQTMSSAMLTFIGVVFSITLVALQMAGGQLSPRILRLYVESWVTKLTLALFLCTFLYTLRMQREYGPATAATQDSVTPYVGYALAMGFVVASLAMFVVYVHSTIRLMRVTHVLDLVTAETLRMLPSRWVRGPAVDPPEEPSDHQPGPGGETVGGRGAAPRAPAEQPEWGPDDPGGVLVHNGPPGVLQAVHLDRLVALARADDVCLRLVPRVGDYLPTGAPLFRCHGGEPRRRAELRRCVDVGADRTMEQDVAFGLRQLVDIAARALSPGVNDPTTAVQVLDRVEVVLAGLLTQPLGDQRHRDHKGVVRLVEPVPTWSELLDLALTEIRDYGAASPQVSRRLVALVADLLLLSPPSRRPALERQWALLHEAVAAAVPDERARRFGLTPDRQGLG</sequence>
<reference evidence="4" key="1">
    <citation type="journal article" date="2020" name="Syst. Appl. Microbiol.">
        <title>Streptomyces alkaliterrae sp. nov., isolated from an alkaline soil, and emended descriptions of Streptomyces alkaliphilus, Streptomyces calidiresistens and Streptomyces durbertensis.</title>
        <authorList>
            <person name="Swiecimska M."/>
            <person name="Golinska P."/>
            <person name="Nouioui I."/>
            <person name="Wypij M."/>
            <person name="Rai M."/>
            <person name="Sangal V."/>
            <person name="Goodfellow M."/>
        </authorList>
    </citation>
    <scope>NUCLEOTIDE SEQUENCE [LARGE SCALE GENOMIC DNA]</scope>
    <source>
        <strain evidence="4">DSM 104538</strain>
    </source>
</reference>
<feature type="transmembrane region" description="Helical" evidence="2">
    <location>
        <begin position="24"/>
        <end position="45"/>
    </location>
</feature>
<keyword evidence="2" id="KW-0472">Membrane</keyword>
<evidence type="ECO:0000256" key="1">
    <source>
        <dbReference type="SAM" id="MobiDB-lite"/>
    </source>
</evidence>
<evidence type="ECO:0000256" key="2">
    <source>
        <dbReference type="SAM" id="Phobius"/>
    </source>
</evidence>
<dbReference type="Proteomes" id="UP000766698">
    <property type="component" value="Unassembled WGS sequence"/>
</dbReference>
<feature type="transmembrane region" description="Helical" evidence="2">
    <location>
        <begin position="117"/>
        <end position="139"/>
    </location>
</feature>
<evidence type="ECO:0000313" key="4">
    <source>
        <dbReference type="Proteomes" id="UP000766698"/>
    </source>
</evidence>
<dbReference type="Pfam" id="PF10011">
    <property type="entry name" value="DUF2254"/>
    <property type="match status" value="1"/>
</dbReference>
<accession>A0ABR6EIV4</accession>
<name>A0ABR6EIV4_9ACTN</name>
<evidence type="ECO:0000313" key="3">
    <source>
        <dbReference type="EMBL" id="MBB1245281.1"/>
    </source>
</evidence>
<keyword evidence="2" id="KW-0812">Transmembrane</keyword>
<dbReference type="InterPro" id="IPR018723">
    <property type="entry name" value="DUF2254_membrane"/>
</dbReference>